<name>A0A3P1SQG1_9GAMM</name>
<dbReference type="EMBL" id="RQXV01000005">
    <property type="protein sequence ID" value="RRC99214.1"/>
    <property type="molecule type" value="Genomic_DNA"/>
</dbReference>
<proteinExistence type="predicted"/>
<accession>A0A3P1SQG1</accession>
<gene>
    <name evidence="1" type="ORF">EHS89_10190</name>
</gene>
<protein>
    <recommendedName>
        <fullName evidence="3">CheW-like domain-containing protein</fullName>
    </recommendedName>
</protein>
<sequence>MPIKYLQGARYLNALSLDISGGADWVLGSYEDGGLNNLVIDTGLWIIPERYEHDLAGYEQIVKLRDSNKALAIDSMEGSQVIEESQITWNNNPKNRPWLLGTCMKFQCAVVNIPALLQSLDNAPEMA</sequence>
<comment type="caution">
    <text evidence="1">The sequence shown here is derived from an EMBL/GenBank/DDBJ whole genome shotgun (WGS) entry which is preliminary data.</text>
</comment>
<dbReference type="AlphaFoldDB" id="A0A3P1SQG1"/>
<keyword evidence="2" id="KW-1185">Reference proteome</keyword>
<evidence type="ECO:0000313" key="2">
    <source>
        <dbReference type="Proteomes" id="UP000267535"/>
    </source>
</evidence>
<organism evidence="1 2">
    <name type="scientific">Amphritea balenae</name>
    <dbReference type="NCBI Taxonomy" id="452629"/>
    <lineage>
        <taxon>Bacteria</taxon>
        <taxon>Pseudomonadati</taxon>
        <taxon>Pseudomonadota</taxon>
        <taxon>Gammaproteobacteria</taxon>
        <taxon>Oceanospirillales</taxon>
        <taxon>Oceanospirillaceae</taxon>
        <taxon>Amphritea</taxon>
    </lineage>
</organism>
<reference evidence="1 2" key="1">
    <citation type="submission" date="2018-11" db="EMBL/GenBank/DDBJ databases">
        <title>The draft genome sequence of Amphritea balenae JAMM 1525T.</title>
        <authorList>
            <person name="Fang Z."/>
            <person name="Zhang Y."/>
            <person name="Han X."/>
        </authorList>
    </citation>
    <scope>NUCLEOTIDE SEQUENCE [LARGE SCALE GENOMIC DNA]</scope>
    <source>
        <strain evidence="1 2">JAMM 1525</strain>
    </source>
</reference>
<evidence type="ECO:0008006" key="3">
    <source>
        <dbReference type="Google" id="ProtNLM"/>
    </source>
</evidence>
<dbReference type="Proteomes" id="UP000267535">
    <property type="component" value="Unassembled WGS sequence"/>
</dbReference>
<evidence type="ECO:0000313" key="1">
    <source>
        <dbReference type="EMBL" id="RRC99214.1"/>
    </source>
</evidence>
<dbReference type="OrthoDB" id="5565759at2"/>